<feature type="domain" description="Fe/B12 periplasmic-binding" evidence="1">
    <location>
        <begin position="54"/>
        <end position="316"/>
    </location>
</feature>
<dbReference type="Gene3D" id="3.40.50.1980">
    <property type="entry name" value="Nitrogenase molybdenum iron protein domain"/>
    <property type="match status" value="2"/>
</dbReference>
<accession>A0A846QTP5</accession>
<dbReference type="AlphaFoldDB" id="A0A846QTP5"/>
<name>A0A846QTP5_9BACT</name>
<reference evidence="2 3" key="1">
    <citation type="submission" date="2020-03" db="EMBL/GenBank/DDBJ databases">
        <title>Genomic Encyclopedia of Type Strains, Phase IV (KMG-IV): sequencing the most valuable type-strain genomes for metagenomic binning, comparative biology and taxonomic classification.</title>
        <authorList>
            <person name="Goeker M."/>
        </authorList>
    </citation>
    <scope>NUCLEOTIDE SEQUENCE [LARGE SCALE GENOMIC DNA]</scope>
    <source>
        <strain evidence="2 3">DSM 24233</strain>
    </source>
</reference>
<dbReference type="Gene3D" id="1.20.58.2180">
    <property type="match status" value="1"/>
</dbReference>
<sequence>MKRPVPTPHIPAWSALALCAAVVLATLFAPTIGSARTVTDMAGRVVEAPERATRIVTTYKPASLCLAALGLMDRLAGIDTDSKFDDLQSGLRPQLRKLPGVGRKSTGLNLETILSVQPDLVILYSQKDGRQIAERLREYGICAVIIEPETFEGLFAALRLIATAAGEPQRAERAIAECERVLGLVRDRVDEIPATARRSVYFAAPHDFFATATGDLLQDDIITRAGGRNVGHELSGFFHEISPEQFMLWNPDLVAVSAHARRKAAEALAGAQFAQVSAVVSGQVYGFPSELAPWDFPSPLSALGVLWLAKRLYPERMADVDLMTEIDRFHATLFGRSFTDLEGRLDDGTDG</sequence>
<dbReference type="EMBL" id="JAATJA010000002">
    <property type="protein sequence ID" value="NJB68544.1"/>
    <property type="molecule type" value="Genomic_DNA"/>
</dbReference>
<evidence type="ECO:0000259" key="1">
    <source>
        <dbReference type="PROSITE" id="PS50983"/>
    </source>
</evidence>
<dbReference type="InterPro" id="IPR002491">
    <property type="entry name" value="ABC_transptr_periplasmic_BD"/>
</dbReference>
<gene>
    <name evidence="2" type="ORF">GGQ74_002217</name>
</gene>
<comment type="caution">
    <text evidence="2">The sequence shown here is derived from an EMBL/GenBank/DDBJ whole genome shotgun (WGS) entry which is preliminary data.</text>
</comment>
<dbReference type="PANTHER" id="PTHR30535:SF34">
    <property type="entry name" value="MOLYBDATE-BINDING PROTEIN MOLA"/>
    <property type="match status" value="1"/>
</dbReference>
<dbReference type="Proteomes" id="UP000580856">
    <property type="component" value="Unassembled WGS sequence"/>
</dbReference>
<evidence type="ECO:0000313" key="3">
    <source>
        <dbReference type="Proteomes" id="UP000580856"/>
    </source>
</evidence>
<dbReference type="PANTHER" id="PTHR30535">
    <property type="entry name" value="VITAMIN B12-BINDING PROTEIN"/>
    <property type="match status" value="1"/>
</dbReference>
<dbReference type="RefSeq" id="WP_167941599.1">
    <property type="nucleotide sequence ID" value="NZ_JAATJA010000002.1"/>
</dbReference>
<dbReference type="SUPFAM" id="SSF53807">
    <property type="entry name" value="Helical backbone' metal receptor"/>
    <property type="match status" value="1"/>
</dbReference>
<proteinExistence type="predicted"/>
<keyword evidence="3" id="KW-1185">Reference proteome</keyword>
<organism evidence="2 3">
    <name type="scientific">Desulfobaculum xiamenense</name>
    <dbReference type="NCBI Taxonomy" id="995050"/>
    <lineage>
        <taxon>Bacteria</taxon>
        <taxon>Pseudomonadati</taxon>
        <taxon>Thermodesulfobacteriota</taxon>
        <taxon>Desulfovibrionia</taxon>
        <taxon>Desulfovibrionales</taxon>
        <taxon>Desulfovibrionaceae</taxon>
        <taxon>Desulfobaculum</taxon>
    </lineage>
</organism>
<dbReference type="Pfam" id="PF01497">
    <property type="entry name" value="Peripla_BP_2"/>
    <property type="match status" value="1"/>
</dbReference>
<dbReference type="PROSITE" id="PS50983">
    <property type="entry name" value="FE_B12_PBP"/>
    <property type="match status" value="1"/>
</dbReference>
<evidence type="ECO:0000313" key="2">
    <source>
        <dbReference type="EMBL" id="NJB68544.1"/>
    </source>
</evidence>
<protein>
    <submittedName>
        <fullName evidence="2">Iron complex transport system substrate-binding protein</fullName>
    </submittedName>
</protein>
<dbReference type="InterPro" id="IPR050902">
    <property type="entry name" value="ABC_Transporter_SBP"/>
</dbReference>